<dbReference type="InterPro" id="IPR032675">
    <property type="entry name" value="LRR_dom_sf"/>
</dbReference>
<evidence type="ECO:0000256" key="1">
    <source>
        <dbReference type="ARBA" id="ARBA00022614"/>
    </source>
</evidence>
<keyword evidence="6" id="KW-1185">Reference proteome</keyword>
<dbReference type="PANTHER" id="PTHR48007">
    <property type="entry name" value="LEUCINE-RICH REPEAT RECEPTOR-LIKE PROTEIN KINASE PXC1"/>
    <property type="match status" value="1"/>
</dbReference>
<dbReference type="PANTHER" id="PTHR48007:SF67">
    <property type="entry name" value="POLLEN RECEPTOR-LIKE KINASE 1"/>
    <property type="match status" value="1"/>
</dbReference>
<evidence type="ECO:0000256" key="2">
    <source>
        <dbReference type="ARBA" id="ARBA00022737"/>
    </source>
</evidence>
<feature type="chain" id="PRO_5025454021" description="Leucine-rich repeat-containing N-terminal plant-type domain-containing protein" evidence="3">
    <location>
        <begin position="27"/>
        <end position="148"/>
    </location>
</feature>
<dbReference type="EMBL" id="VEPZ02001010">
    <property type="protein sequence ID" value="KAE8702176.1"/>
    <property type="molecule type" value="Genomic_DNA"/>
</dbReference>
<evidence type="ECO:0000313" key="6">
    <source>
        <dbReference type="Proteomes" id="UP000436088"/>
    </source>
</evidence>
<dbReference type="PROSITE" id="PS51257">
    <property type="entry name" value="PROKAR_LIPOPROTEIN"/>
    <property type="match status" value="1"/>
</dbReference>
<sequence>MDRTKSCYFLLPFLFTLACFVGPTWCQTEAEILHKFKTSLTNYGPQLEDWNASGPDPCTGDDPNWTGIHCSNGSVFGIKLENMGLECVIDVDTLKGLQLLRTVSFMNNSFTGTFPDVNKLVYLRVLYLANNSFSDAIRDDSFAGVKAL</sequence>
<dbReference type="InterPro" id="IPR046959">
    <property type="entry name" value="PRK1-6/SRF4-like"/>
</dbReference>
<feature type="domain" description="Leucine-rich repeat-containing N-terminal plant-type" evidence="4">
    <location>
        <begin position="27"/>
        <end position="71"/>
    </location>
</feature>
<feature type="signal peptide" evidence="3">
    <location>
        <begin position="1"/>
        <end position="26"/>
    </location>
</feature>
<reference evidence="5" key="1">
    <citation type="submission" date="2019-09" db="EMBL/GenBank/DDBJ databases">
        <title>Draft genome information of white flower Hibiscus syriacus.</title>
        <authorList>
            <person name="Kim Y.-M."/>
        </authorList>
    </citation>
    <scope>NUCLEOTIDE SEQUENCE [LARGE SCALE GENOMIC DNA]</scope>
    <source>
        <strain evidence="5">YM2019G1</strain>
    </source>
</reference>
<evidence type="ECO:0000313" key="5">
    <source>
        <dbReference type="EMBL" id="KAE8702176.1"/>
    </source>
</evidence>
<keyword evidence="3" id="KW-0732">Signal</keyword>
<dbReference type="Gene3D" id="3.80.10.10">
    <property type="entry name" value="Ribonuclease Inhibitor"/>
    <property type="match status" value="1"/>
</dbReference>
<accession>A0A6A3ADP2</accession>
<dbReference type="Pfam" id="PF08263">
    <property type="entry name" value="LRRNT_2"/>
    <property type="match status" value="1"/>
</dbReference>
<comment type="caution">
    <text evidence="5">The sequence shown here is derived from an EMBL/GenBank/DDBJ whole genome shotgun (WGS) entry which is preliminary data.</text>
</comment>
<gene>
    <name evidence="5" type="ORF">F3Y22_tig00110499pilonHSYRG00049</name>
</gene>
<dbReference type="InterPro" id="IPR013210">
    <property type="entry name" value="LRR_N_plant-typ"/>
</dbReference>
<dbReference type="AlphaFoldDB" id="A0A6A3ADP2"/>
<keyword evidence="1" id="KW-0433">Leucine-rich repeat</keyword>
<evidence type="ECO:0000259" key="4">
    <source>
        <dbReference type="Pfam" id="PF08263"/>
    </source>
</evidence>
<dbReference type="SUPFAM" id="SSF52058">
    <property type="entry name" value="L domain-like"/>
    <property type="match status" value="1"/>
</dbReference>
<dbReference type="Proteomes" id="UP000436088">
    <property type="component" value="Unassembled WGS sequence"/>
</dbReference>
<name>A0A6A3ADP2_HIBSY</name>
<evidence type="ECO:0000256" key="3">
    <source>
        <dbReference type="SAM" id="SignalP"/>
    </source>
</evidence>
<organism evidence="5 6">
    <name type="scientific">Hibiscus syriacus</name>
    <name type="common">Rose of Sharon</name>
    <dbReference type="NCBI Taxonomy" id="106335"/>
    <lineage>
        <taxon>Eukaryota</taxon>
        <taxon>Viridiplantae</taxon>
        <taxon>Streptophyta</taxon>
        <taxon>Embryophyta</taxon>
        <taxon>Tracheophyta</taxon>
        <taxon>Spermatophyta</taxon>
        <taxon>Magnoliopsida</taxon>
        <taxon>eudicotyledons</taxon>
        <taxon>Gunneridae</taxon>
        <taxon>Pentapetalae</taxon>
        <taxon>rosids</taxon>
        <taxon>malvids</taxon>
        <taxon>Malvales</taxon>
        <taxon>Malvaceae</taxon>
        <taxon>Malvoideae</taxon>
        <taxon>Hibiscus</taxon>
    </lineage>
</organism>
<keyword evidence="2" id="KW-0677">Repeat</keyword>
<protein>
    <recommendedName>
        <fullName evidence="4">Leucine-rich repeat-containing N-terminal plant-type domain-containing protein</fullName>
    </recommendedName>
</protein>
<proteinExistence type="predicted"/>